<sequence length="251" mass="28836">MSETFNQPTLHLDDFDGPLDLLLHLIKASEMDVYDIQISTITEQYVGYLNSMQDHQLDVAGEYFVMAATLMAIKAKMLLPKTPVLADQEDEYEGDPREELVTQLLEYKRFQEAAHTLQERERDRQQQFTRPEMAVPKGLNLHSVRPGLTLARLQTAFLDMATRVKAEQPMTRTINGEQFTVAGQMTTILTRLKERPQTPVAFKHLFSNHPQMEEVVTTFIALLELTRQHQLMLQQKTDGAPLELMYVESET</sequence>
<evidence type="ECO:0000256" key="3">
    <source>
        <dbReference type="HAMAP-Rule" id="MF_01805"/>
    </source>
</evidence>
<keyword evidence="3" id="KW-0132">Cell division</keyword>
<keyword evidence="3" id="KW-0131">Cell cycle</keyword>
<dbReference type="Proteomes" id="UP000245080">
    <property type="component" value="Unassembled WGS sequence"/>
</dbReference>
<gene>
    <name evidence="3" type="primary">scpA</name>
    <name evidence="4" type="ORF">DCM90_01050</name>
</gene>
<dbReference type="GO" id="GO:0006260">
    <property type="term" value="P:DNA replication"/>
    <property type="evidence" value="ECO:0007669"/>
    <property type="project" value="UniProtKB-UniRule"/>
</dbReference>
<dbReference type="Gene3D" id="6.10.250.2410">
    <property type="match status" value="1"/>
</dbReference>
<keyword evidence="5" id="KW-1185">Reference proteome</keyword>
<dbReference type="AlphaFoldDB" id="A0A2V1N0Q1"/>
<keyword evidence="3" id="KW-0963">Cytoplasm</keyword>
<evidence type="ECO:0000313" key="4">
    <source>
        <dbReference type="EMBL" id="PWG00794.1"/>
    </source>
</evidence>
<comment type="function">
    <text evidence="3">Participates in chromosomal partition during cell division. May act via the formation of a condensin-like complex containing Smc and ScpB that pull DNA away from mid-cell into both cell halves.</text>
</comment>
<name>A0A2V1N0Q1_9LACO</name>
<dbReference type="EMBL" id="QCXQ01000001">
    <property type="protein sequence ID" value="PWG00794.1"/>
    <property type="molecule type" value="Genomic_DNA"/>
</dbReference>
<protein>
    <recommendedName>
        <fullName evidence="2 3">Segregation and condensation protein A</fullName>
    </recommendedName>
</protein>
<reference evidence="4 5" key="1">
    <citation type="journal article" date="2018" name="Int. J. Syst. Evol. Microbiol.">
        <title>Lactobacillus bambusae sp. nov., isolated from a traditional fermented Ma-bamboo shoots of Taiwan.</title>
        <authorList>
            <person name="Wang L.-T."/>
        </authorList>
    </citation>
    <scope>NUCLEOTIDE SEQUENCE [LARGE SCALE GENOMIC DNA]</scope>
    <source>
        <strain evidence="4 5">BS-W1</strain>
    </source>
</reference>
<evidence type="ECO:0000313" key="5">
    <source>
        <dbReference type="Proteomes" id="UP000245080"/>
    </source>
</evidence>
<comment type="subunit">
    <text evidence="3">Component of a cohesin-like complex composed of ScpA, ScpB and the Smc homodimer, in which ScpA and ScpB bind to the head domain of Smc. The presence of the three proteins is required for the association of the complex with DNA.</text>
</comment>
<accession>A0A2V1N0Q1</accession>
<dbReference type="InterPro" id="IPR003768">
    <property type="entry name" value="ScpA"/>
</dbReference>
<comment type="similarity">
    <text evidence="3">Belongs to the ScpA family.</text>
</comment>
<dbReference type="OrthoDB" id="9811016at2"/>
<dbReference type="RefSeq" id="WP_109249507.1">
    <property type="nucleotide sequence ID" value="NZ_QCXQ01000001.1"/>
</dbReference>
<proteinExistence type="inferred from homology"/>
<dbReference type="HAMAP" id="MF_01805">
    <property type="entry name" value="ScpA"/>
    <property type="match status" value="1"/>
</dbReference>
<dbReference type="PANTHER" id="PTHR33969">
    <property type="entry name" value="SEGREGATION AND CONDENSATION PROTEIN A"/>
    <property type="match status" value="1"/>
</dbReference>
<dbReference type="GO" id="GO:0005737">
    <property type="term" value="C:cytoplasm"/>
    <property type="evidence" value="ECO:0007669"/>
    <property type="project" value="UniProtKB-SubCell"/>
</dbReference>
<comment type="caution">
    <text evidence="4">The sequence shown here is derived from an EMBL/GenBank/DDBJ whole genome shotgun (WGS) entry which is preliminary data.</text>
</comment>
<evidence type="ECO:0000256" key="1">
    <source>
        <dbReference type="ARBA" id="ARBA00022829"/>
    </source>
</evidence>
<evidence type="ECO:0000256" key="2">
    <source>
        <dbReference type="ARBA" id="ARBA00044777"/>
    </source>
</evidence>
<comment type="subcellular location">
    <subcellularLocation>
        <location evidence="3">Cytoplasm</location>
    </subcellularLocation>
    <text evidence="3">Associated with two foci at the outer edges of the nucleoid region in young cells, and at four foci within both cell halves in older cells.</text>
</comment>
<dbReference type="PANTHER" id="PTHR33969:SF2">
    <property type="entry name" value="SEGREGATION AND CONDENSATION PROTEIN A"/>
    <property type="match status" value="1"/>
</dbReference>
<dbReference type="GO" id="GO:0007059">
    <property type="term" value="P:chromosome segregation"/>
    <property type="evidence" value="ECO:0007669"/>
    <property type="project" value="UniProtKB-UniRule"/>
</dbReference>
<keyword evidence="1 3" id="KW-0159">Chromosome partition</keyword>
<organism evidence="4 5">
    <name type="scientific">Levilactobacillus bambusae</name>
    <dbReference type="NCBI Taxonomy" id="2024736"/>
    <lineage>
        <taxon>Bacteria</taxon>
        <taxon>Bacillati</taxon>
        <taxon>Bacillota</taxon>
        <taxon>Bacilli</taxon>
        <taxon>Lactobacillales</taxon>
        <taxon>Lactobacillaceae</taxon>
        <taxon>Levilactobacillus</taxon>
    </lineage>
</organism>
<dbReference type="Pfam" id="PF02616">
    <property type="entry name" value="SMC_ScpA"/>
    <property type="match status" value="1"/>
</dbReference>
<dbReference type="GO" id="GO:0051301">
    <property type="term" value="P:cell division"/>
    <property type="evidence" value="ECO:0007669"/>
    <property type="project" value="UniProtKB-KW"/>
</dbReference>